<dbReference type="NCBIfam" id="TIGR01728">
    <property type="entry name" value="SsuA_fam"/>
    <property type="match status" value="1"/>
</dbReference>
<accession>A0A8A7KJC8</accession>
<dbReference type="RefSeq" id="WP_230867339.1">
    <property type="nucleotide sequence ID" value="NZ_CP046640.1"/>
</dbReference>
<dbReference type="AlphaFoldDB" id="A0A8A7KJC8"/>
<evidence type="ECO:0000256" key="2">
    <source>
        <dbReference type="ARBA" id="ARBA00010742"/>
    </source>
</evidence>
<reference evidence="6" key="1">
    <citation type="submission" date="2019-12" db="EMBL/GenBank/DDBJ databases">
        <authorList>
            <person name="zhang j."/>
            <person name="sun C.M."/>
        </authorList>
    </citation>
    <scope>NUCLEOTIDE SEQUENCE</scope>
    <source>
        <strain evidence="6">NS-1</strain>
    </source>
</reference>
<dbReference type="InterPro" id="IPR010067">
    <property type="entry name" value="ABC_SsuA_sub-bd"/>
</dbReference>
<keyword evidence="7" id="KW-1185">Reference proteome</keyword>
<dbReference type="SUPFAM" id="SSF53850">
    <property type="entry name" value="Periplasmic binding protein-like II"/>
    <property type="match status" value="1"/>
</dbReference>
<evidence type="ECO:0000259" key="5">
    <source>
        <dbReference type="SMART" id="SM00062"/>
    </source>
</evidence>
<dbReference type="PANTHER" id="PTHR30024:SF47">
    <property type="entry name" value="TAURINE-BINDING PERIPLASMIC PROTEIN"/>
    <property type="match status" value="1"/>
</dbReference>
<dbReference type="InterPro" id="IPR001638">
    <property type="entry name" value="Solute-binding_3/MltF_N"/>
</dbReference>
<dbReference type="Gene3D" id="3.40.190.10">
    <property type="entry name" value="Periplasmic binding protein-like II"/>
    <property type="match status" value="2"/>
</dbReference>
<evidence type="ECO:0000256" key="4">
    <source>
        <dbReference type="ARBA" id="ARBA00022729"/>
    </source>
</evidence>
<organism evidence="6 7">
    <name type="scientific">Iocasia fonsfrigidae</name>
    <dbReference type="NCBI Taxonomy" id="2682810"/>
    <lineage>
        <taxon>Bacteria</taxon>
        <taxon>Bacillati</taxon>
        <taxon>Bacillota</taxon>
        <taxon>Clostridia</taxon>
        <taxon>Halanaerobiales</taxon>
        <taxon>Halanaerobiaceae</taxon>
        <taxon>Iocasia</taxon>
    </lineage>
</organism>
<keyword evidence="4" id="KW-0732">Signal</keyword>
<comment type="similarity">
    <text evidence="2">Belongs to the bacterial solute-binding protein SsuA/TauA family.</text>
</comment>
<keyword evidence="3" id="KW-0813">Transport</keyword>
<sequence length="347" mass="37852">MSLRKRILSIILLGAIAVSLIACGNGSGSQSSGNLPAEITFGILRVPNEETIAIAAGLFDKYFTEKGIECNFVVFDSGSEANKALASGSIDFATMGNINSITALSRELNVEMVWIHEVLGEIEALAVKEGSGINKIEDLAGKRIAVPFASTCHFILLNVLKDAGIEGEVQLLDMQTTEIVAAWERGDIQAAYTWQPSLGKLLESGRVLISSQDMIEKGYITANVEVVKKDFARKYPELVTAVIACLTEAADIYRQNPEKAATIVAEELGITAEEALLQMQGSSWYTPEELLGEGFLGSTEEPGAFAVVMKNTADFLKKQKFIDYSPTQEEFNEYVNPLYIEKYLELE</sequence>
<dbReference type="GO" id="GO:0042597">
    <property type="term" value="C:periplasmic space"/>
    <property type="evidence" value="ECO:0007669"/>
    <property type="project" value="UniProtKB-SubCell"/>
</dbReference>
<evidence type="ECO:0000313" key="6">
    <source>
        <dbReference type="EMBL" id="QTL98937.1"/>
    </source>
</evidence>
<dbReference type="KEGG" id="ifn:GM661_13685"/>
<evidence type="ECO:0000256" key="3">
    <source>
        <dbReference type="ARBA" id="ARBA00022448"/>
    </source>
</evidence>
<feature type="domain" description="Solute-binding protein family 3/N-terminal" evidence="5">
    <location>
        <begin position="38"/>
        <end position="260"/>
    </location>
</feature>
<dbReference type="SMART" id="SM00062">
    <property type="entry name" value="PBPb"/>
    <property type="match status" value="1"/>
</dbReference>
<dbReference type="PANTHER" id="PTHR30024">
    <property type="entry name" value="ALIPHATIC SULFONATES-BINDING PROTEIN-RELATED"/>
    <property type="match status" value="1"/>
</dbReference>
<dbReference type="CDD" id="cd13560">
    <property type="entry name" value="PBP2_taurine"/>
    <property type="match status" value="1"/>
</dbReference>
<dbReference type="GO" id="GO:0042918">
    <property type="term" value="P:alkanesulfonate transmembrane transport"/>
    <property type="evidence" value="ECO:0007669"/>
    <property type="project" value="TreeGrafter"/>
</dbReference>
<dbReference type="Proteomes" id="UP000665020">
    <property type="component" value="Chromosome"/>
</dbReference>
<dbReference type="InterPro" id="IPR010068">
    <property type="entry name" value="Peri-bd_TauA"/>
</dbReference>
<comment type="subcellular location">
    <subcellularLocation>
        <location evidence="1">Periplasm</location>
    </subcellularLocation>
</comment>
<dbReference type="GO" id="GO:0042626">
    <property type="term" value="F:ATPase-coupled transmembrane transporter activity"/>
    <property type="evidence" value="ECO:0007669"/>
    <property type="project" value="InterPro"/>
</dbReference>
<dbReference type="EMBL" id="CP046640">
    <property type="protein sequence ID" value="QTL98937.1"/>
    <property type="molecule type" value="Genomic_DNA"/>
</dbReference>
<dbReference type="InterPro" id="IPR015168">
    <property type="entry name" value="SsuA/THI5"/>
</dbReference>
<protein>
    <submittedName>
        <fullName evidence="6">Aliphatic sulfonate ABC transporter substrate-binding protein</fullName>
    </submittedName>
</protein>
<dbReference type="PROSITE" id="PS51257">
    <property type="entry name" value="PROKAR_LIPOPROTEIN"/>
    <property type="match status" value="1"/>
</dbReference>
<evidence type="ECO:0000256" key="1">
    <source>
        <dbReference type="ARBA" id="ARBA00004418"/>
    </source>
</evidence>
<name>A0A8A7KJC8_9FIRM</name>
<gene>
    <name evidence="6" type="ORF">GM661_13685</name>
</gene>
<evidence type="ECO:0000313" key="7">
    <source>
        <dbReference type="Proteomes" id="UP000665020"/>
    </source>
</evidence>
<dbReference type="Pfam" id="PF09084">
    <property type="entry name" value="NMT1"/>
    <property type="match status" value="1"/>
</dbReference>
<proteinExistence type="inferred from homology"/>
<dbReference type="GO" id="GO:0016020">
    <property type="term" value="C:membrane"/>
    <property type="evidence" value="ECO:0007669"/>
    <property type="project" value="InterPro"/>
</dbReference>